<dbReference type="EMBL" id="FMAF01000012">
    <property type="protein sequence ID" value="SCB39587.1"/>
    <property type="molecule type" value="Genomic_DNA"/>
</dbReference>
<sequence>MVRDAIRSISGPGVAVSTTHAAAKSMIVEKSGISFRSYRLHGNVARVFREVGIVILEPLRIVSHLFGHLDGMNESDTLCEVAPELPTEDQAFVRGIGRLVEQLRDLWDTRGEWPSYDAWIDVGAVWFQLFEEFGVHTQPRLDGQVLSMSLSQWIRCRQDLRRPICCAP</sequence>
<organism evidence="1 2">
    <name type="scientific">Rhizobium lusitanum</name>
    <dbReference type="NCBI Taxonomy" id="293958"/>
    <lineage>
        <taxon>Bacteria</taxon>
        <taxon>Pseudomonadati</taxon>
        <taxon>Pseudomonadota</taxon>
        <taxon>Alphaproteobacteria</taxon>
        <taxon>Hyphomicrobiales</taxon>
        <taxon>Rhizobiaceae</taxon>
        <taxon>Rhizobium/Agrobacterium group</taxon>
        <taxon>Rhizobium</taxon>
    </lineage>
</organism>
<dbReference type="AlphaFoldDB" id="A0A1C3WHN6"/>
<accession>A0A1C3WHN6</accession>
<protein>
    <submittedName>
        <fullName evidence="1">Uncharacterized protein</fullName>
    </submittedName>
</protein>
<dbReference type="Proteomes" id="UP000199205">
    <property type="component" value="Unassembled WGS sequence"/>
</dbReference>
<reference evidence="1 2" key="1">
    <citation type="submission" date="2016-08" db="EMBL/GenBank/DDBJ databases">
        <authorList>
            <person name="Seilhamer J.J."/>
        </authorList>
    </citation>
    <scope>NUCLEOTIDE SEQUENCE [LARGE SCALE GENOMIC DNA]</scope>
    <source>
        <strain evidence="1 2">P1-7</strain>
    </source>
</reference>
<name>A0A1C3WHN6_9HYPH</name>
<evidence type="ECO:0000313" key="2">
    <source>
        <dbReference type="Proteomes" id="UP000199205"/>
    </source>
</evidence>
<evidence type="ECO:0000313" key="1">
    <source>
        <dbReference type="EMBL" id="SCB39587.1"/>
    </source>
</evidence>
<gene>
    <name evidence="1" type="ORF">GA0061101_11224</name>
</gene>
<proteinExistence type="predicted"/>